<name>A0ABS2E470_9BACT</name>
<dbReference type="EMBL" id="JACLYZ010000070">
    <property type="protein sequence ID" value="MBM6736413.1"/>
    <property type="molecule type" value="Genomic_DNA"/>
</dbReference>
<evidence type="ECO:0000313" key="2">
    <source>
        <dbReference type="Proteomes" id="UP000766986"/>
    </source>
</evidence>
<sequence length="296" mass="35147">MNVYFISPEHIRPFDFKFLMSVLKIKKVFSFIPSLSLDKEIIATLDSLETKYCPAPSKQIDFYKSCVFSICSKIVKTNRINNSLQYEDTNIYEDSVNFSPKNNLLKTNDDNILILAFCKTGMSSTGVIWTPQFHFDSIHQDSIKRDISREISNFSCNLLKKRLRHSKYNNRICFFKLDEYLMRGFYYNATNNKWIEYWSLNKNGKRKPFMSYISSLLYRNYPEIFTVSKNADKIIYDKPYPTSEALKLYKEFLKEAENRQEDDEREEDDNYYPIDGFLEAYGDALSDEEYENYIQE</sequence>
<comment type="caution">
    <text evidence="1">The sequence shown here is derived from an EMBL/GenBank/DDBJ whole genome shotgun (WGS) entry which is preliminary data.</text>
</comment>
<keyword evidence="2" id="KW-1185">Reference proteome</keyword>
<protein>
    <submittedName>
        <fullName evidence="1">Uncharacterized protein</fullName>
    </submittedName>
</protein>
<evidence type="ECO:0000313" key="1">
    <source>
        <dbReference type="EMBL" id="MBM6736413.1"/>
    </source>
</evidence>
<proteinExistence type="predicted"/>
<dbReference type="Proteomes" id="UP000766986">
    <property type="component" value="Unassembled WGS sequence"/>
</dbReference>
<accession>A0ABS2E470</accession>
<dbReference type="RefSeq" id="WP_205096565.1">
    <property type="nucleotide sequence ID" value="NZ_JACLYZ010000070.1"/>
</dbReference>
<gene>
    <name evidence="1" type="ORF">H7U35_14540</name>
</gene>
<reference evidence="1 2" key="1">
    <citation type="journal article" date="2021" name="Sci. Rep.">
        <title>The distribution of antibiotic resistance genes in chicken gut microbiota commensals.</title>
        <authorList>
            <person name="Juricova H."/>
            <person name="Matiasovicova J."/>
            <person name="Kubasova T."/>
            <person name="Cejkova D."/>
            <person name="Rychlik I."/>
        </authorList>
    </citation>
    <scope>NUCLEOTIDE SEQUENCE [LARGE SCALE GENOMIC DNA]</scope>
    <source>
        <strain evidence="1 2">An772</strain>
    </source>
</reference>
<organism evidence="1 2">
    <name type="scientific">Mediterranea massiliensis</name>
    <dbReference type="NCBI Taxonomy" id="1841865"/>
    <lineage>
        <taxon>Bacteria</taxon>
        <taxon>Pseudomonadati</taxon>
        <taxon>Bacteroidota</taxon>
        <taxon>Bacteroidia</taxon>
        <taxon>Bacteroidales</taxon>
        <taxon>Bacteroidaceae</taxon>
        <taxon>Mediterranea</taxon>
    </lineage>
</organism>